<comment type="caution">
    <text evidence="1">The sequence shown here is derived from an EMBL/GenBank/DDBJ whole genome shotgun (WGS) entry which is preliminary data.</text>
</comment>
<dbReference type="AlphaFoldDB" id="A0AAN7KIA5"/>
<dbReference type="Proteomes" id="UP001346149">
    <property type="component" value="Unassembled WGS sequence"/>
</dbReference>
<proteinExistence type="predicted"/>
<dbReference type="EMBL" id="JAXQNO010000022">
    <property type="protein sequence ID" value="KAK4767220.1"/>
    <property type="molecule type" value="Genomic_DNA"/>
</dbReference>
<name>A0AAN7KIA5_TRANT</name>
<accession>A0AAN7KIA5</accession>
<sequence>MGTVYCSSSLKAAGDGGELRSKWIGSVGARQEIVPAAVPAEDVHAGGGPADGRGDIVERGRHRIRRVAAAGVRKGPPPHPLQAQQLLQLRPAAQYLRKYCAVHLWHPSENSLSAYISL</sequence>
<gene>
    <name evidence="1" type="ORF">SAY86_014970</name>
</gene>
<reference evidence="1 2" key="1">
    <citation type="journal article" date="2023" name="Hortic Res">
        <title>Pangenome of water caltrop reveals structural variations and asymmetric subgenome divergence after allopolyploidization.</title>
        <authorList>
            <person name="Zhang X."/>
            <person name="Chen Y."/>
            <person name="Wang L."/>
            <person name="Yuan Y."/>
            <person name="Fang M."/>
            <person name="Shi L."/>
            <person name="Lu R."/>
            <person name="Comes H.P."/>
            <person name="Ma Y."/>
            <person name="Chen Y."/>
            <person name="Huang G."/>
            <person name="Zhou Y."/>
            <person name="Zheng Z."/>
            <person name="Qiu Y."/>
        </authorList>
    </citation>
    <scope>NUCLEOTIDE SEQUENCE [LARGE SCALE GENOMIC DNA]</scope>
    <source>
        <strain evidence="1">F231</strain>
    </source>
</reference>
<protein>
    <submittedName>
        <fullName evidence="1">Uncharacterized protein</fullName>
    </submittedName>
</protein>
<keyword evidence="2" id="KW-1185">Reference proteome</keyword>
<organism evidence="1 2">
    <name type="scientific">Trapa natans</name>
    <name type="common">Water chestnut</name>
    <dbReference type="NCBI Taxonomy" id="22666"/>
    <lineage>
        <taxon>Eukaryota</taxon>
        <taxon>Viridiplantae</taxon>
        <taxon>Streptophyta</taxon>
        <taxon>Embryophyta</taxon>
        <taxon>Tracheophyta</taxon>
        <taxon>Spermatophyta</taxon>
        <taxon>Magnoliopsida</taxon>
        <taxon>eudicotyledons</taxon>
        <taxon>Gunneridae</taxon>
        <taxon>Pentapetalae</taxon>
        <taxon>rosids</taxon>
        <taxon>malvids</taxon>
        <taxon>Myrtales</taxon>
        <taxon>Lythraceae</taxon>
        <taxon>Trapa</taxon>
    </lineage>
</organism>
<evidence type="ECO:0000313" key="1">
    <source>
        <dbReference type="EMBL" id="KAK4767220.1"/>
    </source>
</evidence>
<evidence type="ECO:0000313" key="2">
    <source>
        <dbReference type="Proteomes" id="UP001346149"/>
    </source>
</evidence>